<proteinExistence type="predicted"/>
<dbReference type="SUPFAM" id="SSF52799">
    <property type="entry name" value="(Phosphotyrosine protein) phosphatases II"/>
    <property type="match status" value="1"/>
</dbReference>
<feature type="domain" description="Beta-lactamase hydrolase-like protein phosphatase-like" evidence="1">
    <location>
        <begin position="8"/>
        <end position="110"/>
    </location>
</feature>
<organism evidence="2 3">
    <name type="scientific">Blastopirellula sediminis</name>
    <dbReference type="NCBI Taxonomy" id="2894196"/>
    <lineage>
        <taxon>Bacteria</taxon>
        <taxon>Pseudomonadati</taxon>
        <taxon>Planctomycetota</taxon>
        <taxon>Planctomycetia</taxon>
        <taxon>Pirellulales</taxon>
        <taxon>Pirellulaceae</taxon>
        <taxon>Blastopirellula</taxon>
    </lineage>
</organism>
<sequence>MNHCIKINDEVTVGPQPNEAEIEELKCQGFRTIVNFREDGEDNQPSALLNEKGWVVAAEMEYLHLPVSPQGMSPQAVDEFREKYPYLPKPIYAHCASGKRAGAMVMMRQACQHGMSGDETLEQAKRMGFQCDKPKLMEFVKNYVDRHSHVGET</sequence>
<accession>A0A9X1SGG8</accession>
<keyword evidence="3" id="KW-1185">Reference proteome</keyword>
<evidence type="ECO:0000313" key="2">
    <source>
        <dbReference type="EMBL" id="MCC9629353.1"/>
    </source>
</evidence>
<reference evidence="2" key="1">
    <citation type="submission" date="2021-11" db="EMBL/GenBank/DDBJ databases">
        <title>Genome sequence.</title>
        <authorList>
            <person name="Sun Q."/>
        </authorList>
    </citation>
    <scope>NUCLEOTIDE SEQUENCE</scope>
    <source>
        <strain evidence="2">JC732</strain>
    </source>
</reference>
<evidence type="ECO:0000313" key="3">
    <source>
        <dbReference type="Proteomes" id="UP001139103"/>
    </source>
</evidence>
<dbReference type="InterPro" id="IPR005939">
    <property type="entry name" value="BLH_phosphatase-like"/>
</dbReference>
<comment type="caution">
    <text evidence="2">The sequence shown here is derived from an EMBL/GenBank/DDBJ whole genome shotgun (WGS) entry which is preliminary data.</text>
</comment>
<dbReference type="RefSeq" id="WP_230219263.1">
    <property type="nucleotide sequence ID" value="NZ_JAJKFT010000010.1"/>
</dbReference>
<dbReference type="CDD" id="cd14503">
    <property type="entry name" value="PTP-bact"/>
    <property type="match status" value="1"/>
</dbReference>
<dbReference type="AlphaFoldDB" id="A0A9X1SGG8"/>
<name>A0A9X1SGG8_9BACT</name>
<dbReference type="Pfam" id="PF04273">
    <property type="entry name" value="BLH_phosphatase"/>
    <property type="match status" value="1"/>
</dbReference>
<dbReference type="Gene3D" id="3.90.190.10">
    <property type="entry name" value="Protein tyrosine phosphatase superfamily"/>
    <property type="match status" value="1"/>
</dbReference>
<protein>
    <submittedName>
        <fullName evidence="2">Protein tyrosine phosphatase family protein</fullName>
    </submittedName>
</protein>
<gene>
    <name evidence="2" type="ORF">LOC68_13190</name>
</gene>
<evidence type="ECO:0000259" key="1">
    <source>
        <dbReference type="Pfam" id="PF04273"/>
    </source>
</evidence>
<dbReference type="InterPro" id="IPR029021">
    <property type="entry name" value="Prot-tyrosine_phosphatase-like"/>
</dbReference>
<dbReference type="GO" id="GO:0016787">
    <property type="term" value="F:hydrolase activity"/>
    <property type="evidence" value="ECO:0007669"/>
    <property type="project" value="InterPro"/>
</dbReference>
<dbReference type="Proteomes" id="UP001139103">
    <property type="component" value="Unassembled WGS sequence"/>
</dbReference>
<dbReference type="EMBL" id="JAJKFT010000010">
    <property type="protein sequence ID" value="MCC9629353.1"/>
    <property type="molecule type" value="Genomic_DNA"/>
</dbReference>